<accession>A0A9P6W846</accession>
<evidence type="ECO:0000313" key="3">
    <source>
        <dbReference type="Proteomes" id="UP000777482"/>
    </source>
</evidence>
<organism evidence="2 3">
    <name type="scientific">Rhodotorula mucilaginosa</name>
    <name type="common">Yeast</name>
    <name type="synonym">Rhodotorula rubra</name>
    <dbReference type="NCBI Taxonomy" id="5537"/>
    <lineage>
        <taxon>Eukaryota</taxon>
        <taxon>Fungi</taxon>
        <taxon>Dikarya</taxon>
        <taxon>Basidiomycota</taxon>
        <taxon>Pucciniomycotina</taxon>
        <taxon>Microbotryomycetes</taxon>
        <taxon>Sporidiobolales</taxon>
        <taxon>Sporidiobolaceae</taxon>
        <taxon>Rhodotorula</taxon>
    </lineage>
</organism>
<protein>
    <submittedName>
        <fullName evidence="2">Uncharacterized protein</fullName>
    </submittedName>
</protein>
<reference evidence="2 3" key="1">
    <citation type="submission" date="2020-11" db="EMBL/GenBank/DDBJ databases">
        <title>Kefir isolates.</title>
        <authorList>
            <person name="Marcisauskas S."/>
            <person name="Kim Y."/>
            <person name="Blasche S."/>
        </authorList>
    </citation>
    <scope>NUCLEOTIDE SEQUENCE [LARGE SCALE GENOMIC DNA]</scope>
    <source>
        <strain evidence="2 3">KR</strain>
    </source>
</reference>
<feature type="compositionally biased region" description="Polar residues" evidence="1">
    <location>
        <begin position="202"/>
        <end position="217"/>
    </location>
</feature>
<evidence type="ECO:0000313" key="2">
    <source>
        <dbReference type="EMBL" id="KAG0665167.1"/>
    </source>
</evidence>
<name>A0A9P6W846_RHOMI</name>
<dbReference type="Proteomes" id="UP000777482">
    <property type="component" value="Unassembled WGS sequence"/>
</dbReference>
<comment type="caution">
    <text evidence="2">The sequence shown here is derived from an EMBL/GenBank/DDBJ whole genome shotgun (WGS) entry which is preliminary data.</text>
</comment>
<evidence type="ECO:0000256" key="1">
    <source>
        <dbReference type="SAM" id="MobiDB-lite"/>
    </source>
</evidence>
<feature type="region of interest" description="Disordered" evidence="1">
    <location>
        <begin position="154"/>
        <end position="244"/>
    </location>
</feature>
<keyword evidence="3" id="KW-1185">Reference proteome</keyword>
<gene>
    <name evidence="2" type="ORF">C6P46_000264</name>
</gene>
<feature type="compositionally biased region" description="Low complexity" evidence="1">
    <location>
        <begin position="181"/>
        <end position="201"/>
    </location>
</feature>
<proteinExistence type="predicted"/>
<feature type="compositionally biased region" description="Polar residues" evidence="1">
    <location>
        <begin position="79"/>
        <end position="92"/>
    </location>
</feature>
<sequence>MPESESNCKSAFRPRSRLRRLLRWPFRRGTAPDKNCQTGQTELRRSAQLPGRNDGPPTKTWHHSGSRYPGRGNHVPHVHSSNTLEGKTSLPSDSPYDPQSREPQLSDLPLRNQKDLFSGVGGFSAHRNKVKAVKEERQLRALEQARTLQALVGSPAAAAGPDQTILSNASPPRPPTETRTRATIVPPVSRFSSFSSPASSAQHPEQQSHFSPWSSNFGSPGHAASPPPPLFSPMNAVVRPKRHS</sequence>
<dbReference type="EMBL" id="PUHQ01000010">
    <property type="protein sequence ID" value="KAG0665167.1"/>
    <property type="molecule type" value="Genomic_DNA"/>
</dbReference>
<dbReference type="AlphaFoldDB" id="A0A9P6W846"/>
<feature type="region of interest" description="Disordered" evidence="1">
    <location>
        <begin position="23"/>
        <end position="113"/>
    </location>
</feature>